<dbReference type="Proteomes" id="UP001150907">
    <property type="component" value="Unassembled WGS sequence"/>
</dbReference>
<proteinExistence type="inferred from homology"/>
<dbReference type="PANTHER" id="PTHR32226">
    <property type="entry name" value="TELO2-INTERACTING PROTEIN 2"/>
    <property type="match status" value="1"/>
</dbReference>
<reference evidence="2" key="1">
    <citation type="submission" date="2022-07" db="EMBL/GenBank/DDBJ databases">
        <title>Phylogenomic reconstructions and comparative analyses of Kickxellomycotina fungi.</title>
        <authorList>
            <person name="Reynolds N.K."/>
            <person name="Stajich J.E."/>
            <person name="Barry K."/>
            <person name="Grigoriev I.V."/>
            <person name="Crous P."/>
            <person name="Smith M.E."/>
        </authorList>
    </citation>
    <scope>NUCLEOTIDE SEQUENCE</scope>
    <source>
        <strain evidence="2">IMI 214461</strain>
    </source>
</reference>
<accession>A0A9W8BGF9</accession>
<keyword evidence="3" id="KW-1185">Reference proteome</keyword>
<dbReference type="InterPro" id="IPR016024">
    <property type="entry name" value="ARM-type_fold"/>
</dbReference>
<gene>
    <name evidence="2" type="ORF">H4R26_001176</name>
</gene>
<dbReference type="EMBL" id="JANBQF010000047">
    <property type="protein sequence ID" value="KAJ2006809.1"/>
    <property type="molecule type" value="Genomic_DNA"/>
</dbReference>
<dbReference type="Pfam" id="PF10521">
    <property type="entry name" value="Tti2"/>
    <property type="match status" value="1"/>
</dbReference>
<dbReference type="GO" id="GO:0005829">
    <property type="term" value="C:cytosol"/>
    <property type="evidence" value="ECO:0007669"/>
    <property type="project" value="TreeGrafter"/>
</dbReference>
<name>A0A9W8BGF9_9FUNG</name>
<dbReference type="PANTHER" id="PTHR32226:SF2">
    <property type="entry name" value="TELO2-INTERACTING PROTEIN 2"/>
    <property type="match status" value="1"/>
</dbReference>
<dbReference type="GO" id="GO:0005634">
    <property type="term" value="C:nucleus"/>
    <property type="evidence" value="ECO:0007669"/>
    <property type="project" value="TreeGrafter"/>
</dbReference>
<evidence type="ECO:0000313" key="3">
    <source>
        <dbReference type="Proteomes" id="UP001150907"/>
    </source>
</evidence>
<sequence length="424" mass="46751">MDYTTYYKSLWDLVRRPSEPEQHNDLCAQVSQFSSVVSSAEGISREQWIESLAVAASFAVSGFEWAGPETLKQAERWTKVISEHLGMDAYNGTLAPDVFRAMCTSHVKPYFGSRAGDRPSSQPQFTLLAGGKKTTLSDTDRWRKQPQCIATFTWALDHVEDKGIKELTSYILPVILALVEDYDCQAKIWGLRVAQVLLDRGGSEFLRKSGIAGLVDKSTRGCLVYRSESGGAELLRLGFGTAIKVARIMYPLKDDSRYAQQWWMLAERVVANNVYVSENIAANSVLCEQCTPLCQALGPAIARYLRPLVGILAQCLHSPVYLSSSIAQLHLAAIGQFDALILACPQRASTYTADIVAALAYSWSSTLHEQCSGVVNVGLIQELTLSVLGRLNHESPDIVGIAITRLHDARPAVFAQWKQAFVTK</sequence>
<dbReference type="SUPFAM" id="SSF48371">
    <property type="entry name" value="ARM repeat"/>
    <property type="match status" value="1"/>
</dbReference>
<comment type="similarity">
    <text evidence="1">Belongs to the TTI2 family.</text>
</comment>
<evidence type="ECO:0000256" key="1">
    <source>
        <dbReference type="ARBA" id="ARBA00034736"/>
    </source>
</evidence>
<organism evidence="2 3">
    <name type="scientific">Coemansia thaxteri</name>
    <dbReference type="NCBI Taxonomy" id="2663907"/>
    <lineage>
        <taxon>Eukaryota</taxon>
        <taxon>Fungi</taxon>
        <taxon>Fungi incertae sedis</taxon>
        <taxon>Zoopagomycota</taxon>
        <taxon>Kickxellomycotina</taxon>
        <taxon>Kickxellomycetes</taxon>
        <taxon>Kickxellales</taxon>
        <taxon>Kickxellaceae</taxon>
        <taxon>Coemansia</taxon>
    </lineage>
</organism>
<dbReference type="OrthoDB" id="6417021at2759"/>
<evidence type="ECO:0000313" key="2">
    <source>
        <dbReference type="EMBL" id="KAJ2006809.1"/>
    </source>
</evidence>
<dbReference type="InterPro" id="IPR018870">
    <property type="entry name" value="Tti2"/>
</dbReference>
<dbReference type="GO" id="GO:0110078">
    <property type="term" value="C:TTT Hsp90 cochaperone complex"/>
    <property type="evidence" value="ECO:0007669"/>
    <property type="project" value="InterPro"/>
</dbReference>
<comment type="caution">
    <text evidence="2">The sequence shown here is derived from an EMBL/GenBank/DDBJ whole genome shotgun (WGS) entry which is preliminary data.</text>
</comment>
<protein>
    <submittedName>
        <fullName evidence="2">Uncharacterized protein</fullName>
    </submittedName>
</protein>
<dbReference type="AlphaFoldDB" id="A0A9W8BGF9"/>